<keyword evidence="3" id="KW-1185">Reference proteome</keyword>
<dbReference type="RefSeq" id="WP_011821452.1">
    <property type="nucleotide sequence ID" value="NC_008818.1"/>
</dbReference>
<proteinExistence type="predicted"/>
<keyword evidence="1" id="KW-1133">Transmembrane helix</keyword>
<name>A2BJH4_HYPBU</name>
<feature type="transmembrane region" description="Helical" evidence="1">
    <location>
        <begin position="123"/>
        <end position="148"/>
    </location>
</feature>
<reference evidence="2 3" key="1">
    <citation type="journal article" date="2007" name="Archaea">
        <title>The genome of Hyperthermus butylicus: a sulfur-reducing, peptide fermenting, neutrophilic Crenarchaeote growing up to 108 degrees C.</title>
        <authorList>
            <person name="Brugger K."/>
            <person name="Chen L."/>
            <person name="Stark M."/>
            <person name="Zibat A."/>
            <person name="Redder P."/>
            <person name="Ruepp A."/>
            <person name="Awayez M."/>
            <person name="She Q."/>
            <person name="Garrett R.A."/>
            <person name="Klenk H.P."/>
        </authorList>
    </citation>
    <scope>NUCLEOTIDE SEQUENCE [LARGE SCALE GENOMIC DNA]</scope>
    <source>
        <strain evidence="3">DSM 5456 / JCM 9403 / PLM1-5</strain>
    </source>
</reference>
<protein>
    <submittedName>
        <fullName evidence="2">Uncharacterized protein</fullName>
    </submittedName>
</protein>
<evidence type="ECO:0000313" key="2">
    <source>
        <dbReference type="EMBL" id="ABM80135.1"/>
    </source>
</evidence>
<evidence type="ECO:0000256" key="1">
    <source>
        <dbReference type="SAM" id="Phobius"/>
    </source>
</evidence>
<gene>
    <name evidence="2" type="ordered locus">Hbut_0263</name>
</gene>
<dbReference type="EnsemblBacteria" id="ABM80135">
    <property type="protein sequence ID" value="ABM80135"/>
    <property type="gene ID" value="Hbut_0263"/>
</dbReference>
<dbReference type="KEGG" id="hbu:Hbut_0263"/>
<dbReference type="EMBL" id="CP000493">
    <property type="protein sequence ID" value="ABM80135.1"/>
    <property type="molecule type" value="Genomic_DNA"/>
</dbReference>
<feature type="transmembrane region" description="Helical" evidence="1">
    <location>
        <begin position="22"/>
        <end position="48"/>
    </location>
</feature>
<dbReference type="GeneID" id="4782515"/>
<sequence length="170" mass="18734">MTSYGLGGLEIRVEGVEGLDSLLAPLALGGIVFALILALIVLLAYLVARVASMFRFDSHEYTVDMPVEKARRRLGDLLRFRGLNVVEEGGRIVVDDIIRIVLTLRGEESGETRIFYYAEAKTWLVVAAILLLIIHVALSLAVGLIAYLKYDDARKAVRAALSELGTRQVY</sequence>
<organism evidence="2 3">
    <name type="scientific">Hyperthermus butylicus (strain DSM 5456 / JCM 9403 / PLM1-5)</name>
    <dbReference type="NCBI Taxonomy" id="415426"/>
    <lineage>
        <taxon>Archaea</taxon>
        <taxon>Thermoproteota</taxon>
        <taxon>Thermoprotei</taxon>
        <taxon>Desulfurococcales</taxon>
        <taxon>Pyrodictiaceae</taxon>
        <taxon>Hyperthermus</taxon>
    </lineage>
</organism>
<evidence type="ECO:0000313" key="3">
    <source>
        <dbReference type="Proteomes" id="UP000002593"/>
    </source>
</evidence>
<accession>A2BJH4</accession>
<dbReference type="HOGENOM" id="CLU_1567117_0_0_2"/>
<keyword evidence="1" id="KW-0472">Membrane</keyword>
<dbReference type="AlphaFoldDB" id="A2BJH4"/>
<dbReference type="Proteomes" id="UP000002593">
    <property type="component" value="Chromosome"/>
</dbReference>
<keyword evidence="1" id="KW-0812">Transmembrane</keyword>